<organism evidence="2">
    <name type="scientific">Escherichia coli</name>
    <dbReference type="NCBI Taxonomy" id="562"/>
    <lineage>
        <taxon>Bacteria</taxon>
        <taxon>Pseudomonadati</taxon>
        <taxon>Pseudomonadota</taxon>
        <taxon>Gammaproteobacteria</taxon>
        <taxon>Enterobacterales</taxon>
        <taxon>Enterobacteriaceae</taxon>
        <taxon>Escherichia</taxon>
    </lineage>
</organism>
<keyword evidence="2" id="KW-0614">Plasmid</keyword>
<feature type="region of interest" description="Disordered" evidence="1">
    <location>
        <begin position="1"/>
        <end position="62"/>
    </location>
</feature>
<protein>
    <submittedName>
        <fullName evidence="2">YubN</fullName>
    </submittedName>
</protein>
<reference evidence="2" key="1">
    <citation type="submission" date="2014-12" db="EMBL/GenBank/DDBJ databases">
        <title>Complete sequence of plasmid pDB4277 common among urinary Escherichia coli isolates in London.</title>
        <authorList>
            <person name="Bean D.C."/>
            <person name="Nield A."/>
            <person name="Hall L."/>
        </authorList>
    </citation>
    <scope>NUCLEOTIDE SEQUENCE</scope>
    <source>
        <strain evidence="2">DB04277</strain>
        <plasmid evidence="2">pDB4277</plasmid>
    </source>
</reference>
<gene>
    <name evidence="2" type="primary">yubN</name>
</gene>
<proteinExistence type="predicted"/>
<geneLocation type="plasmid" evidence="2">
    <name>pDB4277</name>
</geneLocation>
<evidence type="ECO:0000313" key="2">
    <source>
        <dbReference type="EMBL" id="AKF40500.1"/>
    </source>
</evidence>
<evidence type="ECO:0000256" key="1">
    <source>
        <dbReference type="SAM" id="MobiDB-lite"/>
    </source>
</evidence>
<dbReference type="EMBL" id="KP398867">
    <property type="protein sequence ID" value="AKF40500.1"/>
    <property type="molecule type" value="Genomic_DNA"/>
</dbReference>
<accession>A0A0F6X1F2</accession>
<sequence length="79" mass="8648">MPGAQATARQRRRDRNGRCKPGVSRQGWKPARAETAPLAPFTTARPARGTPGKGISRRTTKQTIIRAAVIRVRTGGKRE</sequence>
<dbReference type="AlphaFoldDB" id="A0A0F6X1F2"/>
<name>A0A0F6X1F2_ECOLX</name>